<keyword evidence="8" id="KW-0547">Nucleotide-binding</keyword>
<dbReference type="NCBIfam" id="TIGR01143">
    <property type="entry name" value="murF"/>
    <property type="match status" value="1"/>
</dbReference>
<evidence type="ECO:0000256" key="4">
    <source>
        <dbReference type="ARBA" id="ARBA00022984"/>
    </source>
</evidence>
<dbReference type="HAMAP" id="MF_02019">
    <property type="entry name" value="MurF"/>
    <property type="match status" value="1"/>
</dbReference>
<feature type="binding site" evidence="7">
    <location>
        <position position="467"/>
    </location>
    <ligand>
        <name>meso-2,6-diaminopimelate</name>
        <dbReference type="ChEBI" id="CHEBI:57791"/>
    </ligand>
</feature>
<comment type="function">
    <text evidence="7">Catalyzes the addition of meso-diaminopimelic acid to the nucleotide precursor UDP-N-acetylmuramoyl-L-alanyl-D-glutamate (UMAG) in the biosynthesis of bacterial cell-wall peptidoglycan.</text>
</comment>
<comment type="subcellular location">
    <subcellularLocation>
        <location evidence="8 9">Cytoplasm</location>
    </subcellularLocation>
</comment>
<dbReference type="InterPro" id="IPR036565">
    <property type="entry name" value="Mur-like_cat_sf"/>
</dbReference>
<comment type="caution">
    <text evidence="7">Lacks conserved residue(s) required for the propagation of feature annotation.</text>
</comment>
<dbReference type="Gene3D" id="3.90.190.20">
    <property type="entry name" value="Mur ligase, C-terminal domain"/>
    <property type="match status" value="2"/>
</dbReference>
<feature type="binding site" evidence="7">
    <location>
        <position position="387"/>
    </location>
    <ligand>
        <name>meso-2,6-diaminopimelate</name>
        <dbReference type="ChEBI" id="CHEBI:57791"/>
    </ligand>
</feature>
<organism evidence="14 15">
    <name type="scientific">Comamonas flocculans</name>
    <dbReference type="NCBI Taxonomy" id="2597701"/>
    <lineage>
        <taxon>Bacteria</taxon>
        <taxon>Pseudomonadati</taxon>
        <taxon>Pseudomonadota</taxon>
        <taxon>Betaproteobacteria</taxon>
        <taxon>Burkholderiales</taxon>
        <taxon>Comamonadaceae</taxon>
        <taxon>Comamonas</taxon>
    </lineage>
</organism>
<feature type="binding site" evidence="7">
    <location>
        <position position="463"/>
    </location>
    <ligand>
        <name>meso-2,6-diaminopimelate</name>
        <dbReference type="ChEBI" id="CHEBI:57791"/>
    </ligand>
</feature>
<feature type="binding site" evidence="7">
    <location>
        <position position="24"/>
    </location>
    <ligand>
        <name>UDP-N-acetyl-alpha-D-muramoyl-L-alanyl-D-glutamate</name>
        <dbReference type="ChEBI" id="CHEBI:83900"/>
    </ligand>
</feature>
<evidence type="ECO:0000256" key="7">
    <source>
        <dbReference type="HAMAP-Rule" id="MF_00208"/>
    </source>
</evidence>
<keyword evidence="8" id="KW-0067">ATP-binding</keyword>
<dbReference type="GO" id="GO:0008766">
    <property type="term" value="F:UDP-N-acetylmuramoylalanyl-D-glutamyl-2,6-diaminopimelate-D-alanyl-D-alanine ligase activity"/>
    <property type="evidence" value="ECO:0007669"/>
    <property type="project" value="RHEA"/>
</dbReference>
<feature type="binding site" evidence="7">
    <location>
        <position position="190"/>
    </location>
    <ligand>
        <name>UDP-N-acetyl-alpha-D-muramoyl-L-alanyl-D-glutamate</name>
        <dbReference type="ChEBI" id="CHEBI:83900"/>
    </ligand>
</feature>
<keyword evidence="2 8" id="KW-0132">Cell division</keyword>
<dbReference type="Pfam" id="PF02875">
    <property type="entry name" value="Mur_ligase_C"/>
    <property type="match status" value="2"/>
</dbReference>
<evidence type="ECO:0000259" key="13">
    <source>
        <dbReference type="Pfam" id="PF08245"/>
    </source>
</evidence>
<dbReference type="GO" id="GO:0009252">
    <property type="term" value="P:peptidoglycan biosynthetic process"/>
    <property type="evidence" value="ECO:0007669"/>
    <property type="project" value="UniProtKB-UniRule"/>
</dbReference>
<dbReference type="Pfam" id="PF01225">
    <property type="entry name" value="Mur_ligase"/>
    <property type="match status" value="1"/>
</dbReference>
<dbReference type="NCBIfam" id="NF008896">
    <property type="entry name" value="PRK11929.1"/>
    <property type="match status" value="1"/>
</dbReference>
<keyword evidence="5 8" id="KW-0131">Cell cycle</keyword>
<feature type="domain" description="Mur ligase C-terminal" evidence="12">
    <location>
        <begin position="831"/>
        <end position="941"/>
    </location>
</feature>
<dbReference type="SUPFAM" id="SSF53244">
    <property type="entry name" value="MurD-like peptide ligases, peptide-binding domain"/>
    <property type="match status" value="2"/>
</dbReference>
<feature type="domain" description="Mur ligase N-terminal catalytic" evidence="11">
    <location>
        <begin position="530"/>
        <end position="597"/>
    </location>
</feature>
<evidence type="ECO:0000256" key="6">
    <source>
        <dbReference type="ARBA" id="ARBA00023316"/>
    </source>
</evidence>
<evidence type="ECO:0000256" key="9">
    <source>
        <dbReference type="RuleBase" id="RU004135"/>
    </source>
</evidence>
<feature type="binding site" evidence="7">
    <location>
        <begin position="411"/>
        <end position="414"/>
    </location>
    <ligand>
        <name>meso-2,6-diaminopimelate</name>
        <dbReference type="ChEBI" id="CHEBI:57791"/>
    </ligand>
</feature>
<name>A0A5B8S0A1_9BURK</name>
<dbReference type="GO" id="GO:0047480">
    <property type="term" value="F:UDP-N-acetylmuramoyl-tripeptide-D-alanyl-D-alanine ligase activity"/>
    <property type="evidence" value="ECO:0007669"/>
    <property type="project" value="UniProtKB-UniRule"/>
</dbReference>
<dbReference type="Pfam" id="PF08245">
    <property type="entry name" value="Mur_ligase_M"/>
    <property type="match status" value="2"/>
</dbReference>
<dbReference type="GO" id="GO:0005524">
    <property type="term" value="F:ATP binding"/>
    <property type="evidence" value="ECO:0007669"/>
    <property type="project" value="UniProtKB-UniRule"/>
</dbReference>
<comment type="similarity">
    <text evidence="8">Belongs to the MurCDEF family. MurF subfamily.</text>
</comment>
<dbReference type="EMBL" id="CP042344">
    <property type="protein sequence ID" value="QEA14554.1"/>
    <property type="molecule type" value="Genomic_DNA"/>
</dbReference>
<dbReference type="GO" id="GO:0008360">
    <property type="term" value="P:regulation of cell shape"/>
    <property type="evidence" value="ECO:0007669"/>
    <property type="project" value="UniProtKB-KW"/>
</dbReference>
<keyword evidence="7" id="KW-0460">Magnesium</keyword>
<comment type="pathway">
    <text evidence="8 9">Cell wall biogenesis; peptidoglycan biosynthesis.</text>
</comment>
<dbReference type="UniPathway" id="UPA00219"/>
<dbReference type="GO" id="GO:0000287">
    <property type="term" value="F:magnesium ion binding"/>
    <property type="evidence" value="ECO:0007669"/>
    <property type="project" value="UniProtKB-UniRule"/>
</dbReference>
<dbReference type="GO" id="GO:0008765">
    <property type="term" value="F:UDP-N-acetylmuramoylalanyl-D-glutamate-2,6-diaminopimelate ligase activity"/>
    <property type="evidence" value="ECO:0007669"/>
    <property type="project" value="UniProtKB-UniRule"/>
</dbReference>
<feature type="binding site" evidence="8">
    <location>
        <begin position="610"/>
        <end position="616"/>
    </location>
    <ligand>
        <name>ATP</name>
        <dbReference type="ChEBI" id="CHEBI:30616"/>
    </ligand>
</feature>
<evidence type="ECO:0000313" key="15">
    <source>
        <dbReference type="Proteomes" id="UP000321199"/>
    </source>
</evidence>
<dbReference type="EC" id="6.3.2.13" evidence="7"/>
<dbReference type="OrthoDB" id="9801978at2"/>
<dbReference type="InterPro" id="IPR036615">
    <property type="entry name" value="Mur_ligase_C_dom_sf"/>
</dbReference>
<dbReference type="InterPro" id="IPR004101">
    <property type="entry name" value="Mur_ligase_C"/>
</dbReference>
<dbReference type="PANTHER" id="PTHR23135:SF4">
    <property type="entry name" value="UDP-N-ACETYLMURAMOYL-L-ALANYL-D-GLUTAMATE--2,6-DIAMINOPIMELATE LIGASE MURE HOMOLOG, CHLOROPLASTIC"/>
    <property type="match status" value="1"/>
</dbReference>
<dbReference type="InterPro" id="IPR013221">
    <property type="entry name" value="Mur_ligase_cen"/>
</dbReference>
<dbReference type="KEGG" id="cof:FOZ74_10065"/>
<dbReference type="NCBIfam" id="NF001126">
    <property type="entry name" value="PRK00139.1-4"/>
    <property type="match status" value="1"/>
</dbReference>
<feature type="binding site" evidence="7">
    <location>
        <begin position="106"/>
        <end position="112"/>
    </location>
    <ligand>
        <name>ATP</name>
        <dbReference type="ChEBI" id="CHEBI:30616"/>
    </ligand>
</feature>
<evidence type="ECO:0000313" key="14">
    <source>
        <dbReference type="EMBL" id="QEA14554.1"/>
    </source>
</evidence>
<dbReference type="AlphaFoldDB" id="A0A5B8S0A1"/>
<feature type="domain" description="Mur ligase C-terminal" evidence="12">
    <location>
        <begin position="335"/>
        <end position="465"/>
    </location>
</feature>
<proteinExistence type="inferred from homology"/>
<dbReference type="InterPro" id="IPR005761">
    <property type="entry name" value="UDP-N-AcMur-Glu-dNH2Pim_ligase"/>
</dbReference>
<dbReference type="GO" id="GO:0005737">
    <property type="term" value="C:cytoplasm"/>
    <property type="evidence" value="ECO:0007669"/>
    <property type="project" value="UniProtKB-SubCell"/>
</dbReference>
<accession>A0A5B8S0A1</accession>
<evidence type="ECO:0000259" key="11">
    <source>
        <dbReference type="Pfam" id="PF01225"/>
    </source>
</evidence>
<comment type="similarity">
    <text evidence="1 7">Belongs to the MurCDEF family. MurE subfamily.</text>
</comment>
<keyword evidence="15" id="KW-1185">Reference proteome</keyword>
<keyword evidence="8 14" id="KW-0436">Ligase</keyword>
<evidence type="ECO:0000256" key="5">
    <source>
        <dbReference type="ARBA" id="ARBA00023306"/>
    </source>
</evidence>
<dbReference type="EC" id="6.3.2.10" evidence="8"/>
<comment type="catalytic activity">
    <reaction evidence="8 10">
        <text>D-alanyl-D-alanine + UDP-N-acetyl-alpha-D-muramoyl-L-alanyl-gamma-D-glutamyl-meso-2,6-diaminopimelate + ATP = UDP-N-acetyl-alpha-D-muramoyl-L-alanyl-gamma-D-glutamyl-meso-2,6-diaminopimeloyl-D-alanyl-D-alanine + ADP + phosphate + H(+)</text>
        <dbReference type="Rhea" id="RHEA:28374"/>
        <dbReference type="ChEBI" id="CHEBI:15378"/>
        <dbReference type="ChEBI" id="CHEBI:30616"/>
        <dbReference type="ChEBI" id="CHEBI:43474"/>
        <dbReference type="ChEBI" id="CHEBI:57822"/>
        <dbReference type="ChEBI" id="CHEBI:61386"/>
        <dbReference type="ChEBI" id="CHEBI:83905"/>
        <dbReference type="ChEBI" id="CHEBI:456216"/>
        <dbReference type="EC" id="6.3.2.10"/>
    </reaction>
</comment>
<evidence type="ECO:0000256" key="3">
    <source>
        <dbReference type="ARBA" id="ARBA00022960"/>
    </source>
</evidence>
<evidence type="ECO:0000256" key="1">
    <source>
        <dbReference type="ARBA" id="ARBA00005898"/>
    </source>
</evidence>
<feature type="modified residue" description="N6-carboxylysine" evidence="7">
    <location>
        <position position="222"/>
    </location>
</feature>
<keyword evidence="4 8" id="KW-0573">Peptidoglycan synthesis</keyword>
<evidence type="ECO:0000259" key="12">
    <source>
        <dbReference type="Pfam" id="PF02875"/>
    </source>
</evidence>
<feature type="binding site" evidence="7">
    <location>
        <position position="182"/>
    </location>
    <ligand>
        <name>UDP-N-acetyl-alpha-D-muramoyl-L-alanyl-D-glutamate</name>
        <dbReference type="ChEBI" id="CHEBI:83900"/>
    </ligand>
</feature>
<dbReference type="InterPro" id="IPR000713">
    <property type="entry name" value="Mur_ligase_N"/>
</dbReference>
<keyword evidence="6 8" id="KW-0961">Cell wall biogenesis/degradation</keyword>
<reference evidence="14 15" key="1">
    <citation type="submission" date="2019-07" db="EMBL/GenBank/DDBJ databases">
        <title>Complete genome sequence of Comamonas sp. NLF 7-7 isolated from livestock.</title>
        <authorList>
            <person name="Kim D.H."/>
            <person name="Kim J.G."/>
        </authorList>
    </citation>
    <scope>NUCLEOTIDE SEQUENCE [LARGE SCALE GENOMIC DNA]</scope>
    <source>
        <strain evidence="14 15">NLF 7-7</strain>
    </source>
</reference>
<evidence type="ECO:0000256" key="10">
    <source>
        <dbReference type="RuleBase" id="RU004136"/>
    </source>
</evidence>
<comment type="catalytic activity">
    <reaction evidence="7">
        <text>UDP-N-acetyl-alpha-D-muramoyl-L-alanyl-D-glutamate + meso-2,6-diaminopimelate + ATP = UDP-N-acetyl-alpha-D-muramoyl-L-alanyl-gamma-D-glutamyl-meso-2,6-diaminopimelate + ADP + phosphate + H(+)</text>
        <dbReference type="Rhea" id="RHEA:23676"/>
        <dbReference type="ChEBI" id="CHEBI:15378"/>
        <dbReference type="ChEBI" id="CHEBI:30616"/>
        <dbReference type="ChEBI" id="CHEBI:43474"/>
        <dbReference type="ChEBI" id="CHEBI:57791"/>
        <dbReference type="ChEBI" id="CHEBI:83900"/>
        <dbReference type="ChEBI" id="CHEBI:83905"/>
        <dbReference type="ChEBI" id="CHEBI:456216"/>
        <dbReference type="EC" id="6.3.2.13"/>
    </reaction>
</comment>
<dbReference type="GO" id="GO:0071555">
    <property type="term" value="P:cell wall organization"/>
    <property type="evidence" value="ECO:0007669"/>
    <property type="project" value="UniProtKB-KW"/>
</dbReference>
<comment type="PTM">
    <text evidence="7">Carboxylation is probably crucial for Mg(2+) binding and, consequently, for the gamma-phosphate positioning of ATP.</text>
</comment>
<gene>
    <name evidence="8 14" type="primary">murF</name>
    <name evidence="7" type="synonym">murE</name>
    <name evidence="14" type="ORF">FOZ74_10065</name>
</gene>
<keyword evidence="3 8" id="KW-0133">Cell shape</keyword>
<evidence type="ECO:0000256" key="8">
    <source>
        <dbReference type="HAMAP-Rule" id="MF_02019"/>
    </source>
</evidence>
<keyword evidence="8" id="KW-0963">Cytoplasm</keyword>
<dbReference type="SUPFAM" id="SSF53623">
    <property type="entry name" value="MurD-like peptide ligases, catalytic domain"/>
    <property type="match status" value="2"/>
</dbReference>
<feature type="domain" description="Mur ligase central" evidence="13">
    <location>
        <begin position="104"/>
        <end position="312"/>
    </location>
</feature>
<dbReference type="Gene3D" id="3.40.1190.10">
    <property type="entry name" value="Mur-like, catalytic domain"/>
    <property type="match status" value="2"/>
</dbReference>
<dbReference type="InterPro" id="IPR035911">
    <property type="entry name" value="MurE/MurF_N"/>
</dbReference>
<comment type="function">
    <text evidence="8 10">Involved in cell wall formation. Catalyzes the final step in the synthesis of UDP-N-acetylmuramoyl-pentapeptide, the precursor of murein.</text>
</comment>
<feature type="domain" description="Mur ligase central" evidence="13">
    <location>
        <begin position="608"/>
        <end position="797"/>
    </location>
</feature>
<evidence type="ECO:0000256" key="2">
    <source>
        <dbReference type="ARBA" id="ARBA00022618"/>
    </source>
</evidence>
<dbReference type="Gene3D" id="3.40.1390.10">
    <property type="entry name" value="MurE/MurF, N-terminal domain"/>
    <property type="match status" value="2"/>
</dbReference>
<dbReference type="SUPFAM" id="SSF63418">
    <property type="entry name" value="MurE/MurF N-terminal domain"/>
    <property type="match status" value="2"/>
</dbReference>
<dbReference type="InterPro" id="IPR005863">
    <property type="entry name" value="UDP-N-AcMur_synth"/>
</dbReference>
<comment type="cofactor">
    <cofactor evidence="7">
        <name>Mg(2+)</name>
        <dbReference type="ChEBI" id="CHEBI:18420"/>
    </cofactor>
</comment>
<protein>
    <recommendedName>
        <fullName evidence="7 8">Multifunctional fusion protein</fullName>
    </recommendedName>
    <domain>
        <recommendedName>
            <fullName evidence="7">UDP-N-acetylmuramoyl-L-alanyl-D-glutamate--2,6-diaminopimelate ligase</fullName>
            <ecNumber evidence="7">6.3.2.13</ecNumber>
        </recommendedName>
        <alternativeName>
            <fullName evidence="7">Meso-A2pm-adding enzyme</fullName>
        </alternativeName>
        <alternativeName>
            <fullName evidence="7">Meso-diaminopimelate-adding enzyme</fullName>
        </alternativeName>
        <alternativeName>
            <fullName evidence="7">UDP-MurNAc-L-Ala-D-Glu:meso-diaminopimelate ligase</fullName>
        </alternativeName>
        <alternativeName>
            <fullName evidence="7">UDP-MurNAc-tripeptide synthetase</fullName>
        </alternativeName>
        <alternativeName>
            <fullName evidence="7">UDP-N-acetylmuramyl-tripeptide synthetase</fullName>
        </alternativeName>
    </domain>
    <domain>
        <recommendedName>
            <fullName evidence="8">UDP-N-acetylmuramoyl-tripeptide--D-alanyl-D-alanine ligase</fullName>
            <ecNumber evidence="8">6.3.2.10</ecNumber>
        </recommendedName>
        <alternativeName>
            <fullName evidence="8">D-alanyl-D-alanine-adding enzyme</fullName>
        </alternativeName>
    </domain>
</protein>
<dbReference type="NCBIfam" id="TIGR01085">
    <property type="entry name" value="murE"/>
    <property type="match status" value="1"/>
</dbReference>
<sequence length="957" mass="99546">MPGTVEQTLAFLRARVGGRLRADSRKVAPGDGFLAWNSAPEAAWAHARDALARGAGACVLDAATVVPEANAPRVVRCPDLKARAGAIASAWLGEPSAQMRVLAVTGTNGKTSTAWWLAQAVEKLAKKELIALGGCGFVGTLGVGMLPRLARTGLTTPDPVVLQQALADLLGAGLRACAIEASSIGIVEQRLGGTRIDTAIFTNFTQDHLDYHGSMAAYWQAKRALFDWPGLRAAVVNVDDAHGARLHAELAPRALDLWSVAVAVPARLRAENLCHAPEGLSFDVVEGGQCASLATRLVGDYNVANLLGVIATLRSLGVPLAAACAACADLVPVPGRMQQVALAGQPLAVVDYAHTPDALAQALAALRPLARQRGGRLWCVFGCGGDRDAGKRPLMGAAAQAGAERCVLTSDNPRSEAPGAIIAQVLTGMRAAADAVQVEADRALAIAQALAQADARDVVLIAGKGHEDYQEAAGVRHPFSDAEHARAALRRRAGAPAPMCTLAQAHALLQARVPAARLVGDGATPLMRVHSDSRSLQPGDLFVALKGERFDAHDFLPQARAAGAAGALAEHGLEAAGLPGITVPDTLQALGALATAWRAQHALALVAVTGSNGKTTVTQMVAAILRAWLGDAALATRGNLNNAIGVPLTLLGLRPAHRAAVVELGMNHPGEIAALAAMAQPTVALVNNAQREHQEFMHGVQAVARENGAVLQALPADGVAVFPHADEYSPLWHDLAGQRRVVTFGDGAAADVHCTQAQWQDGAWQLAVRTPAGDFATRLSIAGRHNVRNALAAAACALAAGAPLQVLAQGLTQFRPVSGRSRAFALQRRGHRLSVVDDSYNANPDSVLAAIDVLASLPAPRLLVLGDMGEVGSQGPQFHAEAGSYARAQGVEQLLALGELSRHTAQAFGEGARHFDDAPALIARLLECLPQTASVLVKGSRFMRMERVVRAIEEGGA</sequence>
<dbReference type="Proteomes" id="UP000321199">
    <property type="component" value="Chromosome"/>
</dbReference>
<dbReference type="GO" id="GO:0051301">
    <property type="term" value="P:cell division"/>
    <property type="evidence" value="ECO:0007669"/>
    <property type="project" value="UniProtKB-KW"/>
</dbReference>
<feature type="binding site" evidence="7">
    <location>
        <begin position="155"/>
        <end position="156"/>
    </location>
    <ligand>
        <name>UDP-N-acetyl-alpha-D-muramoyl-L-alanyl-D-glutamate</name>
        <dbReference type="ChEBI" id="CHEBI:83900"/>
    </ligand>
</feature>
<dbReference type="PANTHER" id="PTHR23135">
    <property type="entry name" value="MUR LIGASE FAMILY MEMBER"/>
    <property type="match status" value="1"/>
</dbReference>
<feature type="short sequence motif" description="Meso-diaminopimelate recognition motif" evidence="7">
    <location>
        <begin position="411"/>
        <end position="414"/>
    </location>
</feature>
<dbReference type="HAMAP" id="MF_00208">
    <property type="entry name" value="MurE"/>
    <property type="match status" value="1"/>
</dbReference>